<protein>
    <submittedName>
        <fullName evidence="1">Uncharacterized protein</fullName>
    </submittedName>
</protein>
<evidence type="ECO:0000313" key="2">
    <source>
        <dbReference type="Proteomes" id="UP000447434"/>
    </source>
</evidence>
<dbReference type="Proteomes" id="UP000447434">
    <property type="component" value="Chromosome 15"/>
</dbReference>
<gene>
    <name evidence="1" type="ORF">Lalb_Chr15g0081181</name>
</gene>
<accession>A0A6A4P6L5</accession>
<organism evidence="1 2">
    <name type="scientific">Lupinus albus</name>
    <name type="common">White lupine</name>
    <name type="synonym">Lupinus termis</name>
    <dbReference type="NCBI Taxonomy" id="3870"/>
    <lineage>
        <taxon>Eukaryota</taxon>
        <taxon>Viridiplantae</taxon>
        <taxon>Streptophyta</taxon>
        <taxon>Embryophyta</taxon>
        <taxon>Tracheophyta</taxon>
        <taxon>Spermatophyta</taxon>
        <taxon>Magnoliopsida</taxon>
        <taxon>eudicotyledons</taxon>
        <taxon>Gunneridae</taxon>
        <taxon>Pentapetalae</taxon>
        <taxon>rosids</taxon>
        <taxon>fabids</taxon>
        <taxon>Fabales</taxon>
        <taxon>Fabaceae</taxon>
        <taxon>Papilionoideae</taxon>
        <taxon>50 kb inversion clade</taxon>
        <taxon>genistoids sensu lato</taxon>
        <taxon>core genistoids</taxon>
        <taxon>Genisteae</taxon>
        <taxon>Lupinus</taxon>
    </lineage>
</organism>
<evidence type="ECO:0000313" key="1">
    <source>
        <dbReference type="EMBL" id="KAE9598455.1"/>
    </source>
</evidence>
<keyword evidence="2" id="KW-1185">Reference proteome</keyword>
<comment type="caution">
    <text evidence="1">The sequence shown here is derived from an EMBL/GenBank/DDBJ whole genome shotgun (WGS) entry which is preliminary data.</text>
</comment>
<name>A0A6A4P6L5_LUPAL</name>
<reference evidence="2" key="1">
    <citation type="journal article" date="2020" name="Nat. Commun.">
        <title>Genome sequence of the cluster root forming white lupin.</title>
        <authorList>
            <person name="Hufnagel B."/>
            <person name="Marques A."/>
            <person name="Soriano A."/>
            <person name="Marques L."/>
            <person name="Divol F."/>
            <person name="Doumas P."/>
            <person name="Sallet E."/>
            <person name="Mancinotti D."/>
            <person name="Carrere S."/>
            <person name="Marande W."/>
            <person name="Arribat S."/>
            <person name="Keller J."/>
            <person name="Huneau C."/>
            <person name="Blein T."/>
            <person name="Aime D."/>
            <person name="Laguerre M."/>
            <person name="Taylor J."/>
            <person name="Schubert V."/>
            <person name="Nelson M."/>
            <person name="Geu-Flores F."/>
            <person name="Crespi M."/>
            <person name="Gallardo-Guerrero K."/>
            <person name="Delaux P.-M."/>
            <person name="Salse J."/>
            <person name="Berges H."/>
            <person name="Guyot R."/>
            <person name="Gouzy J."/>
            <person name="Peret B."/>
        </authorList>
    </citation>
    <scope>NUCLEOTIDE SEQUENCE [LARGE SCALE GENOMIC DNA]</scope>
    <source>
        <strain evidence="2">cv. Amiga</strain>
    </source>
</reference>
<proteinExistence type="predicted"/>
<sequence>MDPVIGLPIASFMIAYYLLKFGVEYPLNTFLLHDTHCFLID</sequence>
<dbReference type="AlphaFoldDB" id="A0A6A4P6L5"/>
<dbReference type="EMBL" id="WOCE01000015">
    <property type="protein sequence ID" value="KAE9598455.1"/>
    <property type="molecule type" value="Genomic_DNA"/>
</dbReference>